<dbReference type="STRING" id="27342.A0A0H2RCZ2"/>
<dbReference type="InterPro" id="IPR050282">
    <property type="entry name" value="Cycloisomerase_2"/>
</dbReference>
<dbReference type="EMBL" id="KQ086047">
    <property type="protein sequence ID" value="KLO09730.1"/>
    <property type="molecule type" value="Genomic_DNA"/>
</dbReference>
<proteinExistence type="inferred from homology"/>
<feature type="non-terminal residue" evidence="2">
    <location>
        <position position="353"/>
    </location>
</feature>
<dbReference type="SUPFAM" id="SSF51004">
    <property type="entry name" value="C-terminal (heme d1) domain of cytochrome cd1-nitrite reductase"/>
    <property type="match status" value="1"/>
</dbReference>
<accession>A0A0H2RCZ2</accession>
<dbReference type="Pfam" id="PF10282">
    <property type="entry name" value="Lactonase"/>
    <property type="match status" value="1"/>
</dbReference>
<protein>
    <submittedName>
        <fullName evidence="2">Putative isomerase YbhE</fullName>
    </submittedName>
</protein>
<dbReference type="GO" id="GO:0017057">
    <property type="term" value="F:6-phosphogluconolactonase activity"/>
    <property type="evidence" value="ECO:0007669"/>
    <property type="project" value="TreeGrafter"/>
</dbReference>
<gene>
    <name evidence="2" type="ORF">SCHPADRAFT_795644</name>
</gene>
<dbReference type="Proteomes" id="UP000053477">
    <property type="component" value="Unassembled WGS sequence"/>
</dbReference>
<keyword evidence="2" id="KW-0413">Isomerase</keyword>
<reference evidence="2 3" key="1">
    <citation type="submission" date="2015-04" db="EMBL/GenBank/DDBJ databases">
        <title>Complete genome sequence of Schizopora paradoxa KUC8140, a cosmopolitan wood degrader in East Asia.</title>
        <authorList>
            <consortium name="DOE Joint Genome Institute"/>
            <person name="Min B."/>
            <person name="Park H."/>
            <person name="Jang Y."/>
            <person name="Kim J.-J."/>
            <person name="Kim K.H."/>
            <person name="Pangilinan J."/>
            <person name="Lipzen A."/>
            <person name="Riley R."/>
            <person name="Grigoriev I.V."/>
            <person name="Spatafora J.W."/>
            <person name="Choi I.-G."/>
        </authorList>
    </citation>
    <scope>NUCLEOTIDE SEQUENCE [LARGE SCALE GENOMIC DNA]</scope>
    <source>
        <strain evidence="2 3">KUC8140</strain>
    </source>
</reference>
<dbReference type="PANTHER" id="PTHR30344">
    <property type="entry name" value="6-PHOSPHOGLUCONOLACTONASE-RELATED"/>
    <property type="match status" value="1"/>
</dbReference>
<dbReference type="Gene3D" id="2.130.10.10">
    <property type="entry name" value="YVTN repeat-like/Quinoprotein amine dehydrogenase"/>
    <property type="match status" value="1"/>
</dbReference>
<dbReference type="GO" id="GO:0016853">
    <property type="term" value="F:isomerase activity"/>
    <property type="evidence" value="ECO:0007669"/>
    <property type="project" value="UniProtKB-KW"/>
</dbReference>
<dbReference type="InParanoid" id="A0A0H2RCZ2"/>
<keyword evidence="3" id="KW-1185">Reference proteome</keyword>
<dbReference type="AlphaFoldDB" id="A0A0H2RCZ2"/>
<evidence type="ECO:0000256" key="1">
    <source>
        <dbReference type="ARBA" id="ARBA00005564"/>
    </source>
</evidence>
<dbReference type="InterPro" id="IPR011048">
    <property type="entry name" value="Haem_d1_sf"/>
</dbReference>
<dbReference type="PANTHER" id="PTHR30344:SF7">
    <property type="entry name" value="DUF2415 DOMAIN-CONTAINING PROTEIN"/>
    <property type="match status" value="1"/>
</dbReference>
<sequence length="353" mass="37849">MSYRFLVGGLTDSVTTLEFNAPSSKRPGELSIVASQKVGECPGWVTQSEEDPSVFYAGKEGEDGRILTLLYDSETGKGEIIGDVSSGGDTPCSILPLDGEVLVANYMSGTVAVYEPDSKGKLTLKQPVFKFSGTGPNEVRQEGPHTHQVYPICRGDHKEVLVPDLGTDLIYRLKKNEEGIWEVAGYVVFDEHSGGGPRHVVFYENVLYTLLELTLELTAHTLPPLSTDVESSPELLASASTLTSPPASSDPAMIGAELLVAPPSASYPNAYIYASNRNDPHPEGDTIAIFKPLSSENPGSLELVNEVRTGLNHVKAFIFFGPDDRFLIAGGTFGGGIKVFERVNGGVSLKEIA</sequence>
<evidence type="ECO:0000313" key="2">
    <source>
        <dbReference type="EMBL" id="KLO09730.1"/>
    </source>
</evidence>
<dbReference type="OrthoDB" id="9972196at2759"/>
<comment type="similarity">
    <text evidence="1">Belongs to the cycloisomerase 2 family.</text>
</comment>
<name>A0A0H2RCZ2_9AGAM</name>
<evidence type="ECO:0000313" key="3">
    <source>
        <dbReference type="Proteomes" id="UP000053477"/>
    </source>
</evidence>
<dbReference type="InterPro" id="IPR015943">
    <property type="entry name" value="WD40/YVTN_repeat-like_dom_sf"/>
</dbReference>
<organism evidence="2 3">
    <name type="scientific">Schizopora paradoxa</name>
    <dbReference type="NCBI Taxonomy" id="27342"/>
    <lineage>
        <taxon>Eukaryota</taxon>
        <taxon>Fungi</taxon>
        <taxon>Dikarya</taxon>
        <taxon>Basidiomycota</taxon>
        <taxon>Agaricomycotina</taxon>
        <taxon>Agaricomycetes</taxon>
        <taxon>Hymenochaetales</taxon>
        <taxon>Schizoporaceae</taxon>
        <taxon>Schizopora</taxon>
    </lineage>
</organism>
<dbReference type="InterPro" id="IPR019405">
    <property type="entry name" value="Lactonase_7-beta_prop"/>
</dbReference>